<dbReference type="SUPFAM" id="SSF55931">
    <property type="entry name" value="Glutamine synthetase/guanido kinase"/>
    <property type="match status" value="1"/>
</dbReference>
<evidence type="ECO:0000259" key="4">
    <source>
        <dbReference type="PROSITE" id="PS51987"/>
    </source>
</evidence>
<dbReference type="Pfam" id="PF00120">
    <property type="entry name" value="Gln-synt_C"/>
    <property type="match status" value="1"/>
</dbReference>
<reference evidence="5 6" key="1">
    <citation type="submission" date="2015-02" db="EMBL/GenBank/DDBJ databases">
        <title>Draft genome sequence of Aspergillus parasiticus SU-1.</title>
        <authorList>
            <person name="Yu J."/>
            <person name="Fedorova N."/>
            <person name="Yin Y."/>
            <person name="Losada L."/>
            <person name="Zafar N."/>
            <person name="Taujale R."/>
            <person name="Ehrlich K.C."/>
            <person name="Bhatnagar D."/>
            <person name="Cleveland T.E."/>
            <person name="Bennett J.W."/>
            <person name="Nierman W.C."/>
        </authorList>
    </citation>
    <scope>NUCLEOTIDE SEQUENCE [LARGE SCALE GENOMIC DNA]</scope>
    <source>
        <strain evidence="6">ATCC 56775 / NRRL 5862 / SRRC 143 / SU-1</strain>
    </source>
</reference>
<dbReference type="EMBL" id="JZEE01000328">
    <property type="protein sequence ID" value="KJK65915.1"/>
    <property type="molecule type" value="Genomic_DNA"/>
</dbReference>
<dbReference type="PANTHER" id="PTHR43785">
    <property type="entry name" value="GAMMA-GLUTAMYLPUTRESCINE SYNTHETASE"/>
    <property type="match status" value="1"/>
</dbReference>
<evidence type="ECO:0000256" key="3">
    <source>
        <dbReference type="RuleBase" id="RU000384"/>
    </source>
</evidence>
<dbReference type="PROSITE" id="PS51987">
    <property type="entry name" value="GS_CATALYTIC"/>
    <property type="match status" value="1"/>
</dbReference>
<evidence type="ECO:0000256" key="2">
    <source>
        <dbReference type="PROSITE-ProRule" id="PRU01331"/>
    </source>
</evidence>
<dbReference type="GO" id="GO:0004356">
    <property type="term" value="F:glutamine synthetase activity"/>
    <property type="evidence" value="ECO:0007669"/>
    <property type="project" value="InterPro"/>
</dbReference>
<evidence type="ECO:0000256" key="1">
    <source>
        <dbReference type="ARBA" id="ARBA00022598"/>
    </source>
</evidence>
<organism evidence="5 6">
    <name type="scientific">Aspergillus parasiticus (strain ATCC 56775 / NRRL 5862 / SRRC 143 / SU-1)</name>
    <dbReference type="NCBI Taxonomy" id="1403190"/>
    <lineage>
        <taxon>Eukaryota</taxon>
        <taxon>Fungi</taxon>
        <taxon>Dikarya</taxon>
        <taxon>Ascomycota</taxon>
        <taxon>Pezizomycotina</taxon>
        <taxon>Eurotiomycetes</taxon>
        <taxon>Eurotiomycetidae</taxon>
        <taxon>Eurotiales</taxon>
        <taxon>Aspergillaceae</taxon>
        <taxon>Aspergillus</taxon>
        <taxon>Aspergillus subgen. Circumdati</taxon>
    </lineage>
</organism>
<comment type="caution">
    <text evidence="5">The sequence shown here is derived from an EMBL/GenBank/DDBJ whole genome shotgun (WGS) entry which is preliminary data.</text>
</comment>
<protein>
    <submittedName>
        <fullName evidence="5">GlnA</fullName>
    </submittedName>
</protein>
<dbReference type="InterPro" id="IPR008146">
    <property type="entry name" value="Gln_synth_cat_dom"/>
</dbReference>
<dbReference type="InterPro" id="IPR014746">
    <property type="entry name" value="Gln_synth/guanido_kin_cat_dom"/>
</dbReference>
<dbReference type="SMART" id="SM01230">
    <property type="entry name" value="Gln-synt_C"/>
    <property type="match status" value="1"/>
</dbReference>
<evidence type="ECO:0000313" key="6">
    <source>
        <dbReference type="Proteomes" id="UP000033540"/>
    </source>
</evidence>
<gene>
    <name evidence="5" type="ORF">P875_00021964</name>
</gene>
<dbReference type="Proteomes" id="UP000033540">
    <property type="component" value="Unassembled WGS sequence"/>
</dbReference>
<keyword evidence="1" id="KW-0436">Ligase</keyword>
<sequence length="449" mass="50631">MDQQSTDTSSIATEIPMDADEALKDFYRDNFDLTFIRLQWQDYSGVMRALVLPIEETFSILEEEKQPFHVPPLLSNCSVTNQYLPDASARHVQWLVPDWSSIQRAFDPKSAIVMCGVVGTTISKPVPNGDLCPRRALVDVVRQARESWGLRFLVGFEVEFQVMKVSSTTGEYVKHSQGPGNFSVSGLRDPCYKYVQQCVQQLLDLGVHIHGIHSEGKRGQYEIALKPLPPLQAVDQLHFVHDYFKDTFAQHGYMATMAPKPIISDQHTIGQHMHLSLQPADSDHETSFLAGILKRLPMICAFSLPHTLSYERRLPFLAGETVCWGTEARIAPIRKIETSHWEIRCIDATANMYLTLAAIIGAGLLGLAGQEPLLWPDLGDFTIESKTWEEPLPKTLQESLARLAMEADDFGTIFGLPLIQRYIELKQYEISLVGGMDPLKLRELFIELF</sequence>
<dbReference type="Gene3D" id="3.30.590.10">
    <property type="entry name" value="Glutamine synthetase/guanido kinase, catalytic domain"/>
    <property type="match status" value="1"/>
</dbReference>
<feature type="domain" description="GS catalytic" evidence="4">
    <location>
        <begin position="133"/>
        <end position="449"/>
    </location>
</feature>
<name>A0A0F0IE11_ASPPU</name>
<evidence type="ECO:0000313" key="5">
    <source>
        <dbReference type="EMBL" id="KJK65915.1"/>
    </source>
</evidence>
<dbReference type="AlphaFoldDB" id="A0A0F0IE11"/>
<dbReference type="STRING" id="1403190.A0A0F0IE11"/>
<comment type="similarity">
    <text evidence="2 3">Belongs to the glutamine synthetase family.</text>
</comment>
<accession>A0A0F0IE11</accession>
<proteinExistence type="inferred from homology"/>
<dbReference type="OrthoDB" id="3364440at2759"/>
<dbReference type="PANTHER" id="PTHR43785:SF2">
    <property type="entry name" value="TYPE-1 GLUTAMINE SYNTHETASE 1"/>
    <property type="match status" value="1"/>
</dbReference>